<gene>
    <name evidence="15" type="primary">ptsP</name>
    <name evidence="15" type="ORF">IAB19_07175</name>
</gene>
<evidence type="ECO:0000256" key="4">
    <source>
        <dbReference type="ARBA" id="ARBA00007837"/>
    </source>
</evidence>
<dbReference type="GO" id="GO:0008965">
    <property type="term" value="F:phosphoenolpyruvate-protein phosphotransferase activity"/>
    <property type="evidence" value="ECO:0007669"/>
    <property type="project" value="UniProtKB-EC"/>
</dbReference>
<keyword evidence="9 15" id="KW-0808">Transferase</keyword>
<keyword evidence="10" id="KW-0598">Phosphotransferase system</keyword>
<dbReference type="GO" id="GO:0009401">
    <property type="term" value="P:phosphoenolpyruvate-dependent sugar phosphotransferase system"/>
    <property type="evidence" value="ECO:0007669"/>
    <property type="project" value="UniProtKB-KW"/>
</dbReference>
<evidence type="ECO:0000256" key="5">
    <source>
        <dbReference type="ARBA" id="ARBA00012232"/>
    </source>
</evidence>
<dbReference type="Pfam" id="PF01590">
    <property type="entry name" value="GAF"/>
    <property type="match status" value="1"/>
</dbReference>
<dbReference type="Gene3D" id="1.10.274.10">
    <property type="entry name" value="PtsI, HPr-binding domain"/>
    <property type="match status" value="1"/>
</dbReference>
<dbReference type="Gene3D" id="3.20.20.60">
    <property type="entry name" value="Phosphoenolpyruvate-binding domains"/>
    <property type="match status" value="1"/>
</dbReference>
<dbReference type="GO" id="GO:0005737">
    <property type="term" value="C:cytoplasm"/>
    <property type="evidence" value="ECO:0007669"/>
    <property type="project" value="UniProtKB-SubCell"/>
</dbReference>
<evidence type="ECO:0000256" key="9">
    <source>
        <dbReference type="ARBA" id="ARBA00022679"/>
    </source>
</evidence>
<dbReference type="SMART" id="SM00065">
    <property type="entry name" value="GAF"/>
    <property type="match status" value="1"/>
</dbReference>
<dbReference type="InterPro" id="IPR006318">
    <property type="entry name" value="PTS_EI-like"/>
</dbReference>
<dbReference type="SUPFAM" id="SSF51621">
    <property type="entry name" value="Phosphoenolpyruvate/pyruvate domain"/>
    <property type="match status" value="1"/>
</dbReference>
<evidence type="ECO:0000256" key="11">
    <source>
        <dbReference type="ARBA" id="ARBA00022723"/>
    </source>
</evidence>
<dbReference type="InterPro" id="IPR040442">
    <property type="entry name" value="Pyrv_kinase-like_dom_sf"/>
</dbReference>
<reference evidence="15" key="2">
    <citation type="journal article" date="2021" name="PeerJ">
        <title>Extensive microbial diversity within the chicken gut microbiome revealed by metagenomics and culture.</title>
        <authorList>
            <person name="Gilroy R."/>
            <person name="Ravi A."/>
            <person name="Getino M."/>
            <person name="Pursley I."/>
            <person name="Horton D.L."/>
            <person name="Alikhan N.F."/>
            <person name="Baker D."/>
            <person name="Gharbi K."/>
            <person name="Hall N."/>
            <person name="Watson M."/>
            <person name="Adriaenssens E.M."/>
            <person name="Foster-Nyarko E."/>
            <person name="Jarju S."/>
            <person name="Secka A."/>
            <person name="Antonio M."/>
            <person name="Oren A."/>
            <person name="Chaudhuri R.R."/>
            <person name="La Ragione R."/>
            <person name="Hildebrand F."/>
            <person name="Pallen M.J."/>
        </authorList>
    </citation>
    <scope>NUCLEOTIDE SEQUENCE</scope>
    <source>
        <strain evidence="15">17213</strain>
    </source>
</reference>
<comment type="similarity">
    <text evidence="4">Belongs to the PEP-utilizing enzyme family.</text>
</comment>
<dbReference type="SUPFAM" id="SSF52009">
    <property type="entry name" value="Phosphohistidine domain"/>
    <property type="match status" value="1"/>
</dbReference>
<evidence type="ECO:0000313" key="16">
    <source>
        <dbReference type="Proteomes" id="UP000823631"/>
    </source>
</evidence>
<keyword evidence="6" id="KW-0813">Transport</keyword>
<dbReference type="InterPro" id="IPR050499">
    <property type="entry name" value="PEP-utilizing_PTS_enzyme"/>
</dbReference>
<evidence type="ECO:0000256" key="10">
    <source>
        <dbReference type="ARBA" id="ARBA00022683"/>
    </source>
</evidence>
<dbReference type="InterPro" id="IPR015813">
    <property type="entry name" value="Pyrv/PenolPyrv_kinase-like_dom"/>
</dbReference>
<dbReference type="Pfam" id="PF02896">
    <property type="entry name" value="PEP-utilizers_C"/>
    <property type="match status" value="1"/>
</dbReference>
<dbReference type="Gene3D" id="3.50.30.10">
    <property type="entry name" value="Phosphohistidine domain"/>
    <property type="match status" value="1"/>
</dbReference>
<evidence type="ECO:0000256" key="6">
    <source>
        <dbReference type="ARBA" id="ARBA00022448"/>
    </source>
</evidence>
<dbReference type="PANTHER" id="PTHR46244">
    <property type="entry name" value="PHOSPHOENOLPYRUVATE-PROTEIN PHOSPHOTRANSFERASE"/>
    <property type="match status" value="1"/>
</dbReference>
<sequence>MDERQSELLLALRQITEAVAGENSLEKAMNILVQQIRRATNADCCSLYLYESLRDRFRLRATDGLAQEAVGKATLKSGEGLVGVVGKRREMLDLADAFSHPNFKYLPDVGEDEYHSFLGVPVLNQGDLLGVLVIQSRDQKQFGPNEEYFMLTLSVQIASVIARSRAVEVDEEKNIRRIHGLSGTGGLAIAKAMVWQPSVSIDQVKILHSDDPLMQMELFHQSMFQLQVEMDRASLKMQEDAKSGALQGFMSGYGRLLDDPTFQDEVDARINDEGLLASSAIKLVIEARLKQAEARHDTEEMVDIKDFAQVLITRLVHASARDFEVSGQVILVVDSLPAAMIAELPRDKIAGFVATSNNMSSHTMILARDLGIPAVLGVSLDLNAIDGHTLILDGRRCEILLDPPQSVVDEFSELLGQNKQQSDLFSAELDKEPRCLDGKRIQVQLNAGLNHQEGENLSAITDGIGLYRTEISFMLTQTFPTEQQQYEWYANLLEQFKGKPVCMRTLDVGSDKSLPYLPIKETNPAFGWRGVRVTIDNPQLLRTQLRAMLRVQQKFGGVEIMIPMVSRPDEIHFVRQMLSQEAAAIREETGTNFPLPRFGVMIEVPSLIYIMDDIINDVDFFSIGSNDLMQYLLAVDRSNARVARFYDPFHPSVVRCLAYLADKAAQYHKRISVCGELAGSPLGAMLLVSLGYENLSMNYSDLAQVKYILRHVSASELGDLKGKALQLSDPQAIRDLYVNYARANGLSRAIDFSEAQKKAYQVEADALPDIEEHRGRSV</sequence>
<dbReference type="Gene3D" id="3.30.450.40">
    <property type="match status" value="1"/>
</dbReference>
<dbReference type="NCBIfam" id="NF008283">
    <property type="entry name" value="PRK11061.1"/>
    <property type="match status" value="1"/>
</dbReference>
<keyword evidence="13" id="KW-0460">Magnesium</keyword>
<reference evidence="15" key="1">
    <citation type="submission" date="2020-10" db="EMBL/GenBank/DDBJ databases">
        <authorList>
            <person name="Gilroy R."/>
        </authorList>
    </citation>
    <scope>NUCLEOTIDE SEQUENCE</scope>
    <source>
        <strain evidence="15">17213</strain>
    </source>
</reference>
<keyword evidence="11" id="KW-0479">Metal-binding</keyword>
<evidence type="ECO:0000256" key="3">
    <source>
        <dbReference type="ARBA" id="ARBA00004496"/>
    </source>
</evidence>
<dbReference type="InterPro" id="IPR008279">
    <property type="entry name" value="PEP-util_enz_mobile_dom"/>
</dbReference>
<evidence type="ECO:0000256" key="2">
    <source>
        <dbReference type="ARBA" id="ARBA00001946"/>
    </source>
</evidence>
<dbReference type="InterPro" id="IPR036618">
    <property type="entry name" value="PtsI_HPr-bd_sf"/>
</dbReference>
<dbReference type="InterPro" id="IPR023151">
    <property type="entry name" value="PEP_util_CS"/>
</dbReference>
<dbReference type="Pfam" id="PF00391">
    <property type="entry name" value="PEP-utilizers"/>
    <property type="match status" value="1"/>
</dbReference>
<dbReference type="Proteomes" id="UP000823631">
    <property type="component" value="Unassembled WGS sequence"/>
</dbReference>
<feature type="domain" description="GAF" evidence="14">
    <location>
        <begin position="24"/>
        <end position="171"/>
    </location>
</feature>
<evidence type="ECO:0000256" key="1">
    <source>
        <dbReference type="ARBA" id="ARBA00000683"/>
    </source>
</evidence>
<evidence type="ECO:0000256" key="12">
    <source>
        <dbReference type="ARBA" id="ARBA00022777"/>
    </source>
</evidence>
<comment type="catalytic activity">
    <reaction evidence="1">
        <text>L-histidyl-[protein] + phosphoenolpyruvate = N(pros)-phospho-L-histidyl-[protein] + pyruvate</text>
        <dbReference type="Rhea" id="RHEA:23880"/>
        <dbReference type="Rhea" id="RHEA-COMP:9745"/>
        <dbReference type="Rhea" id="RHEA-COMP:9746"/>
        <dbReference type="ChEBI" id="CHEBI:15361"/>
        <dbReference type="ChEBI" id="CHEBI:29979"/>
        <dbReference type="ChEBI" id="CHEBI:58702"/>
        <dbReference type="ChEBI" id="CHEBI:64837"/>
        <dbReference type="EC" id="2.7.3.9"/>
    </reaction>
</comment>
<dbReference type="EC" id="2.7.3.9" evidence="5"/>
<dbReference type="SUPFAM" id="SSF47831">
    <property type="entry name" value="Enzyme I of the PEP:sugar phosphotransferase system HPr-binding (sub)domain"/>
    <property type="match status" value="1"/>
</dbReference>
<comment type="caution">
    <text evidence="15">The sequence shown here is derived from an EMBL/GenBank/DDBJ whole genome shotgun (WGS) entry which is preliminary data.</text>
</comment>
<dbReference type="InterPro" id="IPR029016">
    <property type="entry name" value="GAF-like_dom_sf"/>
</dbReference>
<comment type="cofactor">
    <cofactor evidence="2">
        <name>Mg(2+)</name>
        <dbReference type="ChEBI" id="CHEBI:18420"/>
    </cofactor>
</comment>
<evidence type="ECO:0000259" key="14">
    <source>
        <dbReference type="SMART" id="SM00065"/>
    </source>
</evidence>
<comment type="subcellular location">
    <subcellularLocation>
        <location evidence="3">Cytoplasm</location>
    </subcellularLocation>
</comment>
<proteinExistence type="inferred from homology"/>
<protein>
    <recommendedName>
        <fullName evidence="5">phosphoenolpyruvate--protein phosphotransferase</fullName>
        <ecNumber evidence="5">2.7.3.9</ecNumber>
    </recommendedName>
</protein>
<dbReference type="InterPro" id="IPR000121">
    <property type="entry name" value="PEP_util_C"/>
</dbReference>
<keyword evidence="8" id="KW-0762">Sugar transport</keyword>
<evidence type="ECO:0000256" key="8">
    <source>
        <dbReference type="ARBA" id="ARBA00022597"/>
    </source>
</evidence>
<dbReference type="InterPro" id="IPR008731">
    <property type="entry name" value="PTS_EIN"/>
</dbReference>
<dbReference type="PROSITE" id="PS00742">
    <property type="entry name" value="PEP_ENZYMES_2"/>
    <property type="match status" value="1"/>
</dbReference>
<dbReference type="GO" id="GO:0016301">
    <property type="term" value="F:kinase activity"/>
    <property type="evidence" value="ECO:0007669"/>
    <property type="project" value="UniProtKB-KW"/>
</dbReference>
<dbReference type="EMBL" id="JADINH010000151">
    <property type="protein sequence ID" value="MBO8416141.1"/>
    <property type="molecule type" value="Genomic_DNA"/>
</dbReference>
<dbReference type="SUPFAM" id="SSF55781">
    <property type="entry name" value="GAF domain-like"/>
    <property type="match status" value="1"/>
</dbReference>
<dbReference type="AlphaFoldDB" id="A0A9D9DAJ5"/>
<evidence type="ECO:0000256" key="7">
    <source>
        <dbReference type="ARBA" id="ARBA00022490"/>
    </source>
</evidence>
<dbReference type="InterPro" id="IPR036637">
    <property type="entry name" value="Phosphohistidine_dom_sf"/>
</dbReference>
<keyword evidence="12" id="KW-0418">Kinase</keyword>
<keyword evidence="7" id="KW-0963">Cytoplasm</keyword>
<name>A0A9D9DAJ5_9GAMM</name>
<evidence type="ECO:0000313" key="15">
    <source>
        <dbReference type="EMBL" id="MBO8416141.1"/>
    </source>
</evidence>
<dbReference type="GO" id="GO:0046872">
    <property type="term" value="F:metal ion binding"/>
    <property type="evidence" value="ECO:0007669"/>
    <property type="project" value="UniProtKB-KW"/>
</dbReference>
<evidence type="ECO:0000256" key="13">
    <source>
        <dbReference type="ARBA" id="ARBA00022842"/>
    </source>
</evidence>
<dbReference type="PRINTS" id="PR01736">
    <property type="entry name" value="PHPHTRNFRASE"/>
</dbReference>
<dbReference type="InterPro" id="IPR003018">
    <property type="entry name" value="GAF"/>
</dbReference>
<accession>A0A9D9DAJ5</accession>
<dbReference type="Pfam" id="PF05524">
    <property type="entry name" value="PEP-utilisers_N"/>
    <property type="match status" value="1"/>
</dbReference>
<organism evidence="15 16">
    <name type="scientific">Candidatus Avisuccinivibrio stercorigallinarum</name>
    <dbReference type="NCBI Taxonomy" id="2840704"/>
    <lineage>
        <taxon>Bacteria</taxon>
        <taxon>Pseudomonadati</taxon>
        <taxon>Pseudomonadota</taxon>
        <taxon>Gammaproteobacteria</taxon>
        <taxon>Aeromonadales</taxon>
        <taxon>Succinivibrionaceae</taxon>
        <taxon>Succinivibrionaceae incertae sedis</taxon>
        <taxon>Candidatus Avisuccinivibrio</taxon>
    </lineage>
</organism>
<dbReference type="PANTHER" id="PTHR46244:SF1">
    <property type="entry name" value="PHOSPHOENOLPYRUVATE-DEPENDENT PHOSPHOTRANSFERASE SYSTEM"/>
    <property type="match status" value="1"/>
</dbReference>
<dbReference type="NCBIfam" id="TIGR01417">
    <property type="entry name" value="PTS_I_fam"/>
    <property type="match status" value="1"/>
</dbReference>